<dbReference type="Gene3D" id="3.40.50.12780">
    <property type="entry name" value="N-terminal domain of ligase-like"/>
    <property type="match status" value="1"/>
</dbReference>
<dbReference type="InterPro" id="IPR050237">
    <property type="entry name" value="ATP-dep_AMP-bd_enzyme"/>
</dbReference>
<dbReference type="EMBL" id="SWDB01000020">
    <property type="protein sequence ID" value="TKB45450.1"/>
    <property type="molecule type" value="Genomic_DNA"/>
</dbReference>
<comment type="caution">
    <text evidence="3">The sequence shown here is derived from an EMBL/GenBank/DDBJ whole genome shotgun (WGS) entry which is preliminary data.</text>
</comment>
<accession>A0A4U1B4W9</accession>
<dbReference type="InterPro" id="IPR042099">
    <property type="entry name" value="ANL_N_sf"/>
</dbReference>
<dbReference type="Pfam" id="PF00501">
    <property type="entry name" value="AMP-binding"/>
    <property type="match status" value="1"/>
</dbReference>
<dbReference type="InterPro" id="IPR020845">
    <property type="entry name" value="AMP-binding_CS"/>
</dbReference>
<name>A0A4U1B4W9_9GAMM</name>
<dbReference type="GO" id="GO:0016874">
    <property type="term" value="F:ligase activity"/>
    <property type="evidence" value="ECO:0007669"/>
    <property type="project" value="UniProtKB-KW"/>
</dbReference>
<gene>
    <name evidence="3" type="ORF">E8M12_08520</name>
</gene>
<evidence type="ECO:0000256" key="1">
    <source>
        <dbReference type="ARBA" id="ARBA00022598"/>
    </source>
</evidence>
<evidence type="ECO:0000313" key="4">
    <source>
        <dbReference type="Proteomes" id="UP000307999"/>
    </source>
</evidence>
<protein>
    <submittedName>
        <fullName evidence="3">Long-chain fatty acid--CoA ligase</fullName>
    </submittedName>
</protein>
<dbReference type="InterPro" id="IPR000873">
    <property type="entry name" value="AMP-dep_synth/lig_dom"/>
</dbReference>
<proteinExistence type="predicted"/>
<dbReference type="Proteomes" id="UP000307999">
    <property type="component" value="Unassembled WGS sequence"/>
</dbReference>
<keyword evidence="1 3" id="KW-0436">Ligase</keyword>
<reference evidence="3 4" key="1">
    <citation type="submission" date="2019-04" db="EMBL/GenBank/DDBJ databases">
        <title>Thalassotalea guangxiensis sp. nov., isolated from sediment of the coastal wetland.</title>
        <authorList>
            <person name="Zheng S."/>
            <person name="Zhang D."/>
        </authorList>
    </citation>
    <scope>NUCLEOTIDE SEQUENCE [LARGE SCALE GENOMIC DNA]</scope>
    <source>
        <strain evidence="3 4">ZS-4</strain>
    </source>
</reference>
<feature type="domain" description="AMP-dependent synthetase/ligase" evidence="2">
    <location>
        <begin position="14"/>
        <end position="330"/>
    </location>
</feature>
<dbReference type="Pfam" id="PF23562">
    <property type="entry name" value="AMP-binding_C_3"/>
    <property type="match status" value="1"/>
</dbReference>
<evidence type="ECO:0000259" key="2">
    <source>
        <dbReference type="Pfam" id="PF00501"/>
    </source>
</evidence>
<dbReference type="PANTHER" id="PTHR43767:SF8">
    <property type="entry name" value="LONG-CHAIN-FATTY-ACID--COA LIGASE"/>
    <property type="match status" value="1"/>
</dbReference>
<dbReference type="AlphaFoldDB" id="A0A4U1B4W9"/>
<dbReference type="PANTHER" id="PTHR43767">
    <property type="entry name" value="LONG-CHAIN-FATTY-ACID--COA LIGASE"/>
    <property type="match status" value="1"/>
</dbReference>
<dbReference type="SUPFAM" id="SSF56801">
    <property type="entry name" value="Acetyl-CoA synthetase-like"/>
    <property type="match status" value="1"/>
</dbReference>
<keyword evidence="4" id="KW-1185">Reference proteome</keyword>
<evidence type="ECO:0000313" key="3">
    <source>
        <dbReference type="EMBL" id="TKB45450.1"/>
    </source>
</evidence>
<dbReference type="OrthoDB" id="9803968at2"/>
<sequence length="498" mass="54586">MSENGGRVLILEEINQQPGDRVALVSIDKIVTYRQLQTWVQDMAAWLRHTDVRCVAMQSDNSVEWVIIDLACQAAGIVFIPVPPFFSQSQFLALLQSAQPDLVIFEQADFLNFQAIDFPLTGLTAYKTHFRQRALLPENTSKITFTSGSTGEPKGVCLSLENQYRVAKSLTKAVAVDAPNHFCLLSLSTLLENIAGVYAPLMCGGSVVLAREETRGFSGSRVTSVQNMVHSISSTEPNTLILVPELLQLLIHAIDCGWVPPKSLSFIAVGGSKVAPQLLRRARQLGLPVFQGYGLSECGSVVCLNHASAANDHLVGAPLEHVSVDIEDGELIVNGNAFLGYLNRPQTWGQNQVRTGDLARIKAGQIEILGRKSNLIINSYGRNISPEWIEAELLATGMFQQAVVFGDAQAYCTAIVVPLNSHVTPQQITTTLQTINQSLPDYAQVKAHLSLSSPMTCESGLYTSNGRPRRGRIEALYLSELQQLYPSTGRKEYHHEFI</sequence>
<dbReference type="PROSITE" id="PS00455">
    <property type="entry name" value="AMP_BINDING"/>
    <property type="match status" value="1"/>
</dbReference>
<organism evidence="3 4">
    <name type="scientific">Thalassotalea mangrovi</name>
    <dbReference type="NCBI Taxonomy" id="2572245"/>
    <lineage>
        <taxon>Bacteria</taxon>
        <taxon>Pseudomonadati</taxon>
        <taxon>Pseudomonadota</taxon>
        <taxon>Gammaproteobacteria</taxon>
        <taxon>Alteromonadales</taxon>
        <taxon>Colwelliaceae</taxon>
        <taxon>Thalassotalea</taxon>
    </lineage>
</organism>